<gene>
    <name evidence="1" type="ORF">Prudu_006301</name>
</gene>
<evidence type="ECO:0000313" key="1">
    <source>
        <dbReference type="EMBL" id="BBG97245.1"/>
    </source>
</evidence>
<organism evidence="1">
    <name type="scientific">Prunus dulcis</name>
    <name type="common">Almond</name>
    <name type="synonym">Amygdalus dulcis</name>
    <dbReference type="NCBI Taxonomy" id="3755"/>
    <lineage>
        <taxon>Eukaryota</taxon>
        <taxon>Viridiplantae</taxon>
        <taxon>Streptophyta</taxon>
        <taxon>Embryophyta</taxon>
        <taxon>Tracheophyta</taxon>
        <taxon>Spermatophyta</taxon>
        <taxon>Magnoliopsida</taxon>
        <taxon>eudicotyledons</taxon>
        <taxon>Gunneridae</taxon>
        <taxon>Pentapetalae</taxon>
        <taxon>rosids</taxon>
        <taxon>fabids</taxon>
        <taxon>Rosales</taxon>
        <taxon>Rosaceae</taxon>
        <taxon>Amygdaloideae</taxon>
        <taxon>Amygdaleae</taxon>
        <taxon>Prunus</taxon>
    </lineage>
</organism>
<dbReference type="AlphaFoldDB" id="A0A4Y1QZH4"/>
<protein>
    <submittedName>
        <fullName evidence="1">Uncharacterized protein</fullName>
    </submittedName>
</protein>
<reference evidence="1" key="1">
    <citation type="journal article" date="2019" name="Science">
        <title>Mutation of a bHLH transcription factor allowed almond domestication.</title>
        <authorList>
            <person name="Sanchez-Perez R."/>
            <person name="Pavan S."/>
            <person name="Mazzeo R."/>
            <person name="Moldovan C."/>
            <person name="Aiese Cigliano R."/>
            <person name="Del Cueto J."/>
            <person name="Ricciardi F."/>
            <person name="Lotti C."/>
            <person name="Ricciardi L."/>
            <person name="Dicenta F."/>
            <person name="Lopez-Marques R.L."/>
            <person name="Lindberg Moller B."/>
        </authorList>
    </citation>
    <scope>NUCLEOTIDE SEQUENCE</scope>
</reference>
<dbReference type="EMBL" id="AP019298">
    <property type="protein sequence ID" value="BBG97245.1"/>
    <property type="molecule type" value="Genomic_DNA"/>
</dbReference>
<proteinExistence type="predicted"/>
<sequence>MQTTKLLASVCKELDKLNRNFFWGGNEKKNKIHLCLWNLACRPKSKGGLVCWPRLGGGFIIKIVDCGPKFMRLSICKRIGNGDQVKFWQDKWLNDEPMLKHHGNASVSDLNCHVSHFFEGGKILSNEQRIWKWLNKKVFGEEEDLEWVKDSSTVHTPINTTQIFLAWDPPDTGQFKLNVDGSCQCASGVIGVGGVIRDDKPRRALKKKKKKRLKLSIPYPFGLSLILDFMIHDP</sequence>
<name>A0A4Y1QZH4_PRUDU</name>
<accession>A0A4Y1QZH4</accession>